<dbReference type="InterPro" id="IPR003439">
    <property type="entry name" value="ABC_transporter-like_ATP-bd"/>
</dbReference>
<dbReference type="SUPFAM" id="SSF90123">
    <property type="entry name" value="ABC transporter transmembrane region"/>
    <property type="match status" value="1"/>
</dbReference>
<keyword evidence="7 14" id="KW-0067">ATP-binding</keyword>
<dbReference type="SUPFAM" id="SSF52540">
    <property type="entry name" value="P-loop containing nucleoside triphosphate hydrolases"/>
    <property type="match status" value="1"/>
</dbReference>
<dbReference type="RefSeq" id="WP_168773037.1">
    <property type="nucleotide sequence ID" value="NZ_JAABNR010000001.1"/>
</dbReference>
<keyword evidence="4 10" id="KW-0812">Transmembrane</keyword>
<accession>A0AAE4Y7I2</accession>
<keyword evidence="5" id="KW-0547">Nucleotide-binding</keyword>
<dbReference type="Gene3D" id="1.20.1560.10">
    <property type="entry name" value="ABC transporter type 1, transmembrane domain"/>
    <property type="match status" value="1"/>
</dbReference>
<keyword evidence="8 10" id="KW-1133">Transmembrane helix</keyword>
<dbReference type="Pfam" id="PF00664">
    <property type="entry name" value="ABC_membrane"/>
    <property type="match status" value="1"/>
</dbReference>
<dbReference type="Pfam" id="PF00005">
    <property type="entry name" value="ABC_tran"/>
    <property type="match status" value="1"/>
</dbReference>
<feature type="transmembrane region" description="Helical" evidence="10">
    <location>
        <begin position="162"/>
        <end position="184"/>
    </location>
</feature>
<evidence type="ECO:0000256" key="9">
    <source>
        <dbReference type="ARBA" id="ARBA00023136"/>
    </source>
</evidence>
<organism evidence="14 15">
    <name type="scientific">Stagnihabitans tardus</name>
    <dbReference type="NCBI Taxonomy" id="2699202"/>
    <lineage>
        <taxon>Bacteria</taxon>
        <taxon>Pseudomonadati</taxon>
        <taxon>Pseudomonadota</taxon>
        <taxon>Alphaproteobacteria</taxon>
        <taxon>Rhodobacterales</taxon>
        <taxon>Paracoccaceae</taxon>
        <taxon>Stagnihabitans</taxon>
    </lineage>
</organism>
<feature type="domain" description="Peptidase C39" evidence="13">
    <location>
        <begin position="14"/>
        <end position="136"/>
    </location>
</feature>
<evidence type="ECO:0000256" key="6">
    <source>
        <dbReference type="ARBA" id="ARBA00022801"/>
    </source>
</evidence>
<name>A0AAE4Y7I2_9RHOB</name>
<dbReference type="PROSITE" id="PS50990">
    <property type="entry name" value="PEPTIDASE_C39"/>
    <property type="match status" value="1"/>
</dbReference>
<evidence type="ECO:0000256" key="5">
    <source>
        <dbReference type="ARBA" id="ARBA00022741"/>
    </source>
</evidence>
<dbReference type="SMART" id="SM00382">
    <property type="entry name" value="AAA"/>
    <property type="match status" value="1"/>
</dbReference>
<evidence type="ECO:0000259" key="13">
    <source>
        <dbReference type="PROSITE" id="PS50990"/>
    </source>
</evidence>
<reference evidence="14" key="1">
    <citation type="submission" date="2020-01" db="EMBL/GenBank/DDBJ databases">
        <authorList>
            <person name="Chen W.-M."/>
        </authorList>
    </citation>
    <scope>NUCLEOTIDE SEQUENCE</scope>
    <source>
        <strain evidence="14">CYK-10</strain>
    </source>
</reference>
<keyword evidence="15" id="KW-1185">Reference proteome</keyword>
<dbReference type="GO" id="GO:0005886">
    <property type="term" value="C:plasma membrane"/>
    <property type="evidence" value="ECO:0007669"/>
    <property type="project" value="UniProtKB-SubCell"/>
</dbReference>
<feature type="domain" description="ABC transporter" evidence="11">
    <location>
        <begin position="478"/>
        <end position="713"/>
    </location>
</feature>
<dbReference type="CDD" id="cd18783">
    <property type="entry name" value="ABC_6TM_PrtD_LapB_HlyB_like"/>
    <property type="match status" value="1"/>
</dbReference>
<comment type="caution">
    <text evidence="14">The sequence shown here is derived from an EMBL/GenBank/DDBJ whole genome shotgun (WGS) entry which is preliminary data.</text>
</comment>
<dbReference type="InterPro" id="IPR003593">
    <property type="entry name" value="AAA+_ATPase"/>
</dbReference>
<sequence length="719" mass="77420">MTISDPKLASELAERDRQLSALRATFLIAAHHGVALRPEDLPRLVEGDITPSVLKALGSSGFQARLIEKAGWKVLSGLGAAVPAMTGRRDGSWVIVVALMPDQSVAFLDPGEEARGVQTLSKADFLAQWDGRLILARPKARAEDQAFGLHWFWAAMRSQGRLLGGVAVAVILGNLIAFALPLLFQVLIDRVIAHGAWNTLIAIVTIYVAMSLFDAGFAYTRQRLMLIAGGKVDAVTGARAFSHLMALPLSVFETTPAGVLARNLQQTEKIRGFLTGRLFQTLLDAAFLPLLLGVLVMLCAPLTGVVLGFALAIAAVIGLLLPMFQRRLNALYQAEASRQALLVETLHNMRAVKSLVLEPARRKSWEDSLAGMIRRQWDVGGVAAFASSATGLLEKLMQISVIGYGAALVLEGRLSTGALVAFVMLAGRVTGPLIQIVGLINEYQEAALSLKMLGGLLNQKPERGTTARPARHPIQGRVKFDAVGFTYPGAATPALKEISFEIVPGQVIGVVGRSGSGKTTLTRLVQGIEVPQTGLIQIDGVDIRQIDLDHLRRALGVVLQENLLFRGTIRDNICMARPEASLEEVMIATKLAGAEEFIKRLPQGLDTPVEEGAANLSGGQRQRLAIARALMSAPKILVFDEATSALDPESEAVVNRNLAAIAKGRTVIVVSHRLSSLVRSDAILVLDQGQVVDFAPHATLLERCDIYRHLWAQQTEHLT</sequence>
<evidence type="ECO:0000313" key="14">
    <source>
        <dbReference type="EMBL" id="NBZ86246.1"/>
    </source>
</evidence>
<dbReference type="FunFam" id="3.40.50.300:FF:000221">
    <property type="entry name" value="Multidrug ABC transporter ATP-binding protein"/>
    <property type="match status" value="1"/>
</dbReference>
<dbReference type="PANTHER" id="PTHR43394">
    <property type="entry name" value="ATP-DEPENDENT PERMEASE MDL1, MITOCHONDRIAL"/>
    <property type="match status" value="1"/>
</dbReference>
<keyword evidence="3" id="KW-1003">Cell membrane</keyword>
<dbReference type="InterPro" id="IPR011527">
    <property type="entry name" value="ABC1_TM_dom"/>
</dbReference>
<comment type="subcellular location">
    <subcellularLocation>
        <location evidence="1">Cell membrane</location>
        <topology evidence="1">Multi-pass membrane protein</topology>
    </subcellularLocation>
</comment>
<dbReference type="InterPro" id="IPR039421">
    <property type="entry name" value="Type_1_exporter"/>
</dbReference>
<evidence type="ECO:0000256" key="4">
    <source>
        <dbReference type="ARBA" id="ARBA00022692"/>
    </source>
</evidence>
<evidence type="ECO:0000256" key="1">
    <source>
        <dbReference type="ARBA" id="ARBA00004651"/>
    </source>
</evidence>
<dbReference type="GO" id="GO:0008233">
    <property type="term" value="F:peptidase activity"/>
    <property type="evidence" value="ECO:0007669"/>
    <property type="project" value="InterPro"/>
</dbReference>
<dbReference type="PROSITE" id="PS00211">
    <property type="entry name" value="ABC_TRANSPORTER_1"/>
    <property type="match status" value="1"/>
</dbReference>
<dbReference type="GO" id="GO:0015421">
    <property type="term" value="F:ABC-type oligopeptide transporter activity"/>
    <property type="evidence" value="ECO:0007669"/>
    <property type="project" value="TreeGrafter"/>
</dbReference>
<dbReference type="EMBL" id="JAABNR010000001">
    <property type="protein sequence ID" value="NBZ86246.1"/>
    <property type="molecule type" value="Genomic_DNA"/>
</dbReference>
<dbReference type="GO" id="GO:0016887">
    <property type="term" value="F:ATP hydrolysis activity"/>
    <property type="evidence" value="ECO:0007669"/>
    <property type="project" value="InterPro"/>
</dbReference>
<proteinExistence type="predicted"/>
<dbReference type="PANTHER" id="PTHR43394:SF1">
    <property type="entry name" value="ATP-BINDING CASSETTE SUB-FAMILY B MEMBER 10, MITOCHONDRIAL"/>
    <property type="match status" value="1"/>
</dbReference>
<evidence type="ECO:0000256" key="2">
    <source>
        <dbReference type="ARBA" id="ARBA00022448"/>
    </source>
</evidence>
<evidence type="ECO:0000256" key="10">
    <source>
        <dbReference type="SAM" id="Phobius"/>
    </source>
</evidence>
<dbReference type="InterPro" id="IPR005074">
    <property type="entry name" value="Peptidase_C39"/>
</dbReference>
<evidence type="ECO:0000259" key="11">
    <source>
        <dbReference type="PROSITE" id="PS50893"/>
    </source>
</evidence>
<dbReference type="InterPro" id="IPR017871">
    <property type="entry name" value="ABC_transporter-like_CS"/>
</dbReference>
<dbReference type="Gene3D" id="3.90.70.10">
    <property type="entry name" value="Cysteine proteinases"/>
    <property type="match status" value="1"/>
</dbReference>
<evidence type="ECO:0000256" key="8">
    <source>
        <dbReference type="ARBA" id="ARBA00022989"/>
    </source>
</evidence>
<feature type="transmembrane region" description="Helical" evidence="10">
    <location>
        <begin position="304"/>
        <end position="324"/>
    </location>
</feature>
<evidence type="ECO:0000259" key="12">
    <source>
        <dbReference type="PROSITE" id="PS50929"/>
    </source>
</evidence>
<keyword evidence="6" id="KW-0378">Hydrolase</keyword>
<dbReference type="Gene3D" id="3.40.50.300">
    <property type="entry name" value="P-loop containing nucleotide triphosphate hydrolases"/>
    <property type="match status" value="1"/>
</dbReference>
<evidence type="ECO:0000313" key="15">
    <source>
        <dbReference type="Proteomes" id="UP001193501"/>
    </source>
</evidence>
<dbReference type="GO" id="GO:0006508">
    <property type="term" value="P:proteolysis"/>
    <property type="evidence" value="ECO:0007669"/>
    <property type="project" value="InterPro"/>
</dbReference>
<dbReference type="GO" id="GO:0005524">
    <property type="term" value="F:ATP binding"/>
    <property type="evidence" value="ECO:0007669"/>
    <property type="project" value="UniProtKB-KW"/>
</dbReference>
<dbReference type="InterPro" id="IPR027417">
    <property type="entry name" value="P-loop_NTPase"/>
</dbReference>
<feature type="domain" description="ABC transmembrane type-1" evidence="12">
    <location>
        <begin position="165"/>
        <end position="445"/>
    </location>
</feature>
<dbReference type="Proteomes" id="UP001193501">
    <property type="component" value="Unassembled WGS sequence"/>
</dbReference>
<keyword evidence="2" id="KW-0813">Transport</keyword>
<dbReference type="AlphaFoldDB" id="A0AAE4Y7I2"/>
<evidence type="ECO:0000256" key="7">
    <source>
        <dbReference type="ARBA" id="ARBA00022840"/>
    </source>
</evidence>
<keyword evidence="9 10" id="KW-0472">Membrane</keyword>
<dbReference type="PROSITE" id="PS50929">
    <property type="entry name" value="ABC_TM1F"/>
    <property type="match status" value="1"/>
</dbReference>
<dbReference type="PROSITE" id="PS50893">
    <property type="entry name" value="ABC_TRANSPORTER_2"/>
    <property type="match status" value="1"/>
</dbReference>
<gene>
    <name evidence="14" type="ORF">GV832_01525</name>
</gene>
<protein>
    <submittedName>
        <fullName evidence="14">ATP-binding cassette domain-containing protein</fullName>
    </submittedName>
</protein>
<feature type="transmembrane region" description="Helical" evidence="10">
    <location>
        <begin position="196"/>
        <end position="219"/>
    </location>
</feature>
<dbReference type="InterPro" id="IPR036640">
    <property type="entry name" value="ABC1_TM_sf"/>
</dbReference>
<evidence type="ECO:0000256" key="3">
    <source>
        <dbReference type="ARBA" id="ARBA00022475"/>
    </source>
</evidence>
<feature type="transmembrane region" description="Helical" evidence="10">
    <location>
        <begin position="278"/>
        <end position="298"/>
    </location>
</feature>